<feature type="region of interest" description="Disordered" evidence="1">
    <location>
        <begin position="279"/>
        <end position="299"/>
    </location>
</feature>
<name>A0A1H3LY73_9EURY</name>
<protein>
    <recommendedName>
        <fullName evidence="4">Universal stress protein family protein</fullName>
    </recommendedName>
</protein>
<evidence type="ECO:0008006" key="4">
    <source>
        <dbReference type="Google" id="ProtNLM"/>
    </source>
</evidence>
<dbReference type="RefSeq" id="WP_256335728.1">
    <property type="nucleotide sequence ID" value="NZ_FNPC01000008.1"/>
</dbReference>
<sequence>MTDTDPTSATDAPTGTEADTATDTAADTPADTAADVDGDPSADQPDRPTVLYPIQVLEGESLPVGIADVLANAHVVLAGYHVIPEQTAADQAREQFGERAMAKLEEFAATLADAGATVDVHLVFTHEAQTTIDRLIYEHGSLAVLVPNGADALESVLLAVRGEVGLERNARLAAGLFASTDATLTLYHAIGGDETEAEGESLLDSTVTALVDRGVRPEAIDTILDRPDAPFDAIARHAADHDAVVMGETDPSVTTFVFGMPAEQIAERFLGPVFVVQRERPGEEQSAADHPDGDQSGEG</sequence>
<dbReference type="SUPFAM" id="SSF52402">
    <property type="entry name" value="Adenine nucleotide alpha hydrolases-like"/>
    <property type="match status" value="1"/>
</dbReference>
<evidence type="ECO:0000313" key="3">
    <source>
        <dbReference type="Proteomes" id="UP000199079"/>
    </source>
</evidence>
<dbReference type="Gene3D" id="3.40.50.12370">
    <property type="match status" value="1"/>
</dbReference>
<dbReference type="AlphaFoldDB" id="A0A1H3LY73"/>
<feature type="region of interest" description="Disordered" evidence="1">
    <location>
        <begin position="1"/>
        <end position="48"/>
    </location>
</feature>
<evidence type="ECO:0000313" key="2">
    <source>
        <dbReference type="EMBL" id="SDY68958.1"/>
    </source>
</evidence>
<dbReference type="Proteomes" id="UP000199079">
    <property type="component" value="Unassembled WGS sequence"/>
</dbReference>
<dbReference type="EMBL" id="FNPC01000008">
    <property type="protein sequence ID" value="SDY68958.1"/>
    <property type="molecule type" value="Genomic_DNA"/>
</dbReference>
<organism evidence="2 3">
    <name type="scientific">Halopenitus persicus</name>
    <dbReference type="NCBI Taxonomy" id="1048396"/>
    <lineage>
        <taxon>Archaea</taxon>
        <taxon>Methanobacteriati</taxon>
        <taxon>Methanobacteriota</taxon>
        <taxon>Stenosarchaea group</taxon>
        <taxon>Halobacteria</taxon>
        <taxon>Halobacteriales</taxon>
        <taxon>Haloferacaceae</taxon>
        <taxon>Halopenitus</taxon>
    </lineage>
</organism>
<evidence type="ECO:0000256" key="1">
    <source>
        <dbReference type="SAM" id="MobiDB-lite"/>
    </source>
</evidence>
<feature type="compositionally biased region" description="Basic and acidic residues" evidence="1">
    <location>
        <begin position="279"/>
        <end position="293"/>
    </location>
</feature>
<proteinExistence type="predicted"/>
<feature type="compositionally biased region" description="Low complexity" evidence="1">
    <location>
        <begin position="1"/>
        <end position="33"/>
    </location>
</feature>
<keyword evidence="3" id="KW-1185">Reference proteome</keyword>
<accession>A0A1H3LY73</accession>
<reference evidence="3" key="1">
    <citation type="submission" date="2016-10" db="EMBL/GenBank/DDBJ databases">
        <authorList>
            <person name="Varghese N."/>
            <person name="Submissions S."/>
        </authorList>
    </citation>
    <scope>NUCLEOTIDE SEQUENCE [LARGE SCALE GENOMIC DNA]</scope>
    <source>
        <strain evidence="3">DC30,IBRC 10041,KCTC 4046</strain>
    </source>
</reference>
<gene>
    <name evidence="2" type="ORF">SAMN05216564_10843</name>
</gene>